<dbReference type="GO" id="GO:0009055">
    <property type="term" value="F:electron transfer activity"/>
    <property type="evidence" value="ECO:0007669"/>
    <property type="project" value="TreeGrafter"/>
</dbReference>
<dbReference type="PANTHER" id="PTHR34386">
    <property type="entry name" value="GLUTAREDOXIN"/>
    <property type="match status" value="1"/>
</dbReference>
<evidence type="ECO:0000259" key="1">
    <source>
        <dbReference type="Pfam" id="PF04784"/>
    </source>
</evidence>
<dbReference type="PANTHER" id="PTHR34386:SF1">
    <property type="entry name" value="GLUTAREDOXIN-LIKE PROTEIN NRDH"/>
    <property type="match status" value="1"/>
</dbReference>
<feature type="domain" description="DUF547" evidence="1">
    <location>
        <begin position="95"/>
        <end position="203"/>
    </location>
</feature>
<dbReference type="KEGG" id="phm:PSMK_19160"/>
<keyword evidence="3" id="KW-1185">Reference proteome</keyword>
<dbReference type="HOGENOM" id="CLU_054137_1_2_0"/>
<dbReference type="InterPro" id="IPR051548">
    <property type="entry name" value="Grx-like_ET"/>
</dbReference>
<dbReference type="GO" id="GO:0045454">
    <property type="term" value="P:cell redox homeostasis"/>
    <property type="evidence" value="ECO:0007669"/>
    <property type="project" value="TreeGrafter"/>
</dbReference>
<dbReference type="eggNOG" id="COG1957">
    <property type="taxonomic scope" value="Bacteria"/>
</dbReference>
<gene>
    <name evidence="2" type="ordered locus">PSMK_19160</name>
</gene>
<name>I0IFN7_PHYMF</name>
<dbReference type="InterPro" id="IPR006869">
    <property type="entry name" value="DUF547"/>
</dbReference>
<dbReference type="STRING" id="1142394.PSMK_19160"/>
<evidence type="ECO:0000313" key="3">
    <source>
        <dbReference type="Proteomes" id="UP000007881"/>
    </source>
</evidence>
<reference evidence="2 3" key="1">
    <citation type="submission" date="2012-02" db="EMBL/GenBank/DDBJ databases">
        <title>Complete genome sequence of Phycisphaera mikurensis NBRC 102666.</title>
        <authorList>
            <person name="Ankai A."/>
            <person name="Hosoyama A."/>
            <person name="Terui Y."/>
            <person name="Sekine M."/>
            <person name="Fukai R."/>
            <person name="Kato Y."/>
            <person name="Nakamura S."/>
            <person name="Yamada-Narita S."/>
            <person name="Kawakoshi A."/>
            <person name="Fukunaga Y."/>
            <person name="Yamazaki S."/>
            <person name="Fujita N."/>
        </authorList>
    </citation>
    <scope>NUCLEOTIDE SEQUENCE [LARGE SCALE GENOMIC DNA]</scope>
    <source>
        <strain evidence="3">NBRC 102666 / KCTC 22515 / FYK2301M01</strain>
    </source>
</reference>
<dbReference type="Pfam" id="PF04784">
    <property type="entry name" value="DUF547"/>
    <property type="match status" value="1"/>
</dbReference>
<protein>
    <recommendedName>
        <fullName evidence="1">DUF547 domain-containing protein</fullName>
    </recommendedName>
</protein>
<dbReference type="RefSeq" id="WP_014437293.1">
    <property type="nucleotide sequence ID" value="NC_017080.1"/>
</dbReference>
<dbReference type="OrthoDB" id="526867at2"/>
<dbReference type="EMBL" id="AP012338">
    <property type="protein sequence ID" value="BAM04075.1"/>
    <property type="molecule type" value="Genomic_DNA"/>
</dbReference>
<proteinExistence type="predicted"/>
<dbReference type="Proteomes" id="UP000007881">
    <property type="component" value="Chromosome"/>
</dbReference>
<evidence type="ECO:0000313" key="2">
    <source>
        <dbReference type="EMBL" id="BAM04075.1"/>
    </source>
</evidence>
<organism evidence="2 3">
    <name type="scientific">Phycisphaera mikurensis (strain NBRC 102666 / KCTC 22515 / FYK2301M01)</name>
    <dbReference type="NCBI Taxonomy" id="1142394"/>
    <lineage>
        <taxon>Bacteria</taxon>
        <taxon>Pseudomonadati</taxon>
        <taxon>Planctomycetota</taxon>
        <taxon>Phycisphaerae</taxon>
        <taxon>Phycisphaerales</taxon>
        <taxon>Phycisphaeraceae</taxon>
        <taxon>Phycisphaera</taxon>
    </lineage>
</organism>
<accession>I0IFN7</accession>
<sequence length="268" mass="29218">MKFFLASRDRSRTSVPSRSLRRPGDLRKAIFGLLLLAVMVAVHARGETRVSPTAGFDWLLGHFVDAEGLVDYRGLASNPKTHALLDLDAAGVASDASDDARLAHLINVYNASVLRLLVENGAGTRGGVTSILDVEDGAVFDTPRVKHDGRTISLNQLEKEHIKPLAGDARYHFAVNCGAWSCPPLRGEAYTAEAVQRQMNEQRAASLTVEEPRFLVWNGGGAVAVTKLMDWYDDEFGDPAAYLDEHADLPGAVKAVSFLEYDWSLNAQ</sequence>
<dbReference type="AlphaFoldDB" id="I0IFN7"/>